<dbReference type="RefSeq" id="WP_086088823.1">
    <property type="nucleotide sequence ID" value="NZ_CP021112.1"/>
</dbReference>
<dbReference type="InterPro" id="IPR024167">
    <property type="entry name" value="Cytochrome_c4-like"/>
</dbReference>
<sequence>MLRSLMPNVYRCVLTVVAVACVAFAASAQTLSLEERIQQCGGCHGEDGNSKLENIPSLAGQPAFFTLNQLVLMREGVRRVEPMMPFVKDLKDSDIQALAAHFEKLTPQASDEKIDPALVERGAKIAAQRRCASCHLPTLAGQEQMPRLAKQRVDYMIMAMNAYLKDQRQGADTNMTAAIFGLSPNDITALAHYAASR</sequence>
<evidence type="ECO:0000256" key="4">
    <source>
        <dbReference type="ARBA" id="ARBA00022723"/>
    </source>
</evidence>
<comment type="PTM">
    <text evidence="8">Binds 2 heme c groups covalently per subunit.</text>
</comment>
<accession>A0A1W6ZT20</accession>
<dbReference type="Proteomes" id="UP000194137">
    <property type="component" value="Chromosome"/>
</dbReference>
<gene>
    <name evidence="10" type="ORF">CAK95_16070</name>
</gene>
<keyword evidence="3 8" id="KW-0349">Heme</keyword>
<organism evidence="10 11">
    <name type="scientific">Pseudorhodoplanes sinuspersici</name>
    <dbReference type="NCBI Taxonomy" id="1235591"/>
    <lineage>
        <taxon>Bacteria</taxon>
        <taxon>Pseudomonadati</taxon>
        <taxon>Pseudomonadota</taxon>
        <taxon>Alphaproteobacteria</taxon>
        <taxon>Hyphomicrobiales</taxon>
        <taxon>Pseudorhodoplanes</taxon>
    </lineage>
</organism>
<dbReference type="SUPFAM" id="SSF46626">
    <property type="entry name" value="Cytochrome c"/>
    <property type="match status" value="2"/>
</dbReference>
<evidence type="ECO:0000256" key="6">
    <source>
        <dbReference type="ARBA" id="ARBA00022982"/>
    </source>
</evidence>
<dbReference type="InterPro" id="IPR009056">
    <property type="entry name" value="Cyt_c-like_dom"/>
</dbReference>
<reference evidence="10 11" key="1">
    <citation type="submission" date="2017-05" db="EMBL/GenBank/DDBJ databases">
        <title>Full genome sequence of Pseudorhodoplanes sinuspersici.</title>
        <authorList>
            <person name="Dastgheib S.M.M."/>
            <person name="Shavandi M."/>
            <person name="Tirandaz H."/>
        </authorList>
    </citation>
    <scope>NUCLEOTIDE SEQUENCE [LARGE SCALE GENOMIC DNA]</scope>
    <source>
        <strain evidence="10 11">RIPI110</strain>
    </source>
</reference>
<feature type="binding site" description="axial binding residue" evidence="9">
    <location>
        <position position="83"/>
    </location>
    <ligand>
        <name>heme c</name>
        <dbReference type="ChEBI" id="CHEBI:61717"/>
        <label>1</label>
    </ligand>
    <ligandPart>
        <name>Fe</name>
        <dbReference type="ChEBI" id="CHEBI:18248"/>
    </ligandPart>
</feature>
<dbReference type="PROSITE" id="PS51007">
    <property type="entry name" value="CYTC"/>
    <property type="match status" value="2"/>
</dbReference>
<keyword evidence="5" id="KW-0574">Periplasm</keyword>
<keyword evidence="6" id="KW-0249">Electron transport</keyword>
<dbReference type="STRING" id="1235591.CAK95_16070"/>
<dbReference type="PANTHER" id="PTHR33751:SF9">
    <property type="entry name" value="CYTOCHROME C4"/>
    <property type="match status" value="1"/>
</dbReference>
<comment type="subcellular location">
    <subcellularLocation>
        <location evidence="1">Periplasm</location>
    </subcellularLocation>
</comment>
<evidence type="ECO:0000256" key="8">
    <source>
        <dbReference type="PIRSR" id="PIRSR000005-1"/>
    </source>
</evidence>
<evidence type="ECO:0000256" key="5">
    <source>
        <dbReference type="ARBA" id="ARBA00022764"/>
    </source>
</evidence>
<protein>
    <submittedName>
        <fullName evidence="10">Uncharacterized protein</fullName>
    </submittedName>
</protein>
<feature type="binding site" description="covalent" evidence="8">
    <location>
        <position position="43"/>
    </location>
    <ligand>
        <name>heme c</name>
        <dbReference type="ChEBI" id="CHEBI:61717"/>
        <label>1</label>
    </ligand>
</feature>
<feature type="binding site" description="covalent" evidence="8">
    <location>
        <position position="134"/>
    </location>
    <ligand>
        <name>heme c</name>
        <dbReference type="ChEBI" id="CHEBI:61717"/>
        <label>2</label>
    </ligand>
</feature>
<dbReference type="EMBL" id="CP021112">
    <property type="protein sequence ID" value="ARQ00428.1"/>
    <property type="molecule type" value="Genomic_DNA"/>
</dbReference>
<feature type="binding site" description="axial binding residue" evidence="9">
    <location>
        <position position="135"/>
    </location>
    <ligand>
        <name>heme c</name>
        <dbReference type="ChEBI" id="CHEBI:61717"/>
        <label>2</label>
    </ligand>
    <ligandPart>
        <name>Fe</name>
        <dbReference type="ChEBI" id="CHEBI:18248"/>
    </ligandPart>
</feature>
<dbReference type="Gene3D" id="1.10.760.10">
    <property type="entry name" value="Cytochrome c-like domain"/>
    <property type="match status" value="2"/>
</dbReference>
<dbReference type="PANTHER" id="PTHR33751">
    <property type="entry name" value="CBB3-TYPE CYTOCHROME C OXIDASE SUBUNIT FIXP"/>
    <property type="match status" value="1"/>
</dbReference>
<evidence type="ECO:0000313" key="10">
    <source>
        <dbReference type="EMBL" id="ARQ00428.1"/>
    </source>
</evidence>
<keyword evidence="2" id="KW-0813">Transport</keyword>
<feature type="binding site" description="covalent" evidence="8">
    <location>
        <position position="40"/>
    </location>
    <ligand>
        <name>heme c</name>
        <dbReference type="ChEBI" id="CHEBI:61717"/>
        <label>1</label>
    </ligand>
</feature>
<proteinExistence type="predicted"/>
<feature type="binding site" description="covalent" evidence="8">
    <location>
        <position position="131"/>
    </location>
    <ligand>
        <name>heme c</name>
        <dbReference type="ChEBI" id="CHEBI:61717"/>
        <label>2</label>
    </ligand>
</feature>
<evidence type="ECO:0000256" key="1">
    <source>
        <dbReference type="ARBA" id="ARBA00004418"/>
    </source>
</evidence>
<evidence type="ECO:0000256" key="2">
    <source>
        <dbReference type="ARBA" id="ARBA00022448"/>
    </source>
</evidence>
<dbReference type="InterPro" id="IPR036909">
    <property type="entry name" value="Cyt_c-like_dom_sf"/>
</dbReference>
<evidence type="ECO:0000313" key="11">
    <source>
        <dbReference type="Proteomes" id="UP000194137"/>
    </source>
</evidence>
<dbReference type="GO" id="GO:0042597">
    <property type="term" value="C:periplasmic space"/>
    <property type="evidence" value="ECO:0007669"/>
    <property type="project" value="UniProtKB-SubCell"/>
</dbReference>
<evidence type="ECO:0000256" key="9">
    <source>
        <dbReference type="PIRSR" id="PIRSR000005-2"/>
    </source>
</evidence>
<evidence type="ECO:0000256" key="3">
    <source>
        <dbReference type="ARBA" id="ARBA00022617"/>
    </source>
</evidence>
<keyword evidence="4 9" id="KW-0479">Metal-binding</keyword>
<name>A0A1W6ZT20_9HYPH</name>
<dbReference type="GO" id="GO:0020037">
    <property type="term" value="F:heme binding"/>
    <property type="evidence" value="ECO:0007669"/>
    <property type="project" value="InterPro"/>
</dbReference>
<dbReference type="GO" id="GO:0009055">
    <property type="term" value="F:electron transfer activity"/>
    <property type="evidence" value="ECO:0007669"/>
    <property type="project" value="InterPro"/>
</dbReference>
<keyword evidence="7 9" id="KW-0408">Iron</keyword>
<feature type="binding site" description="axial binding residue" evidence="9">
    <location>
        <position position="44"/>
    </location>
    <ligand>
        <name>heme c</name>
        <dbReference type="ChEBI" id="CHEBI:61717"/>
        <label>1</label>
    </ligand>
    <ligandPart>
        <name>Fe</name>
        <dbReference type="ChEBI" id="CHEBI:18248"/>
    </ligandPart>
</feature>
<dbReference type="Pfam" id="PF00034">
    <property type="entry name" value="Cytochrom_C"/>
    <property type="match status" value="1"/>
</dbReference>
<dbReference type="InterPro" id="IPR050597">
    <property type="entry name" value="Cytochrome_c_Oxidase_Subunit"/>
</dbReference>
<dbReference type="GO" id="GO:0005506">
    <property type="term" value="F:iron ion binding"/>
    <property type="evidence" value="ECO:0007669"/>
    <property type="project" value="InterPro"/>
</dbReference>
<dbReference type="AlphaFoldDB" id="A0A1W6ZT20"/>
<keyword evidence="11" id="KW-1185">Reference proteome</keyword>
<evidence type="ECO:0000256" key="7">
    <source>
        <dbReference type="ARBA" id="ARBA00023004"/>
    </source>
</evidence>
<dbReference type="OrthoDB" id="9773456at2"/>
<dbReference type="PIRSF" id="PIRSF000005">
    <property type="entry name" value="Cytochrome_c4"/>
    <property type="match status" value="1"/>
</dbReference>
<dbReference type="Pfam" id="PF13442">
    <property type="entry name" value="Cytochrome_CBB3"/>
    <property type="match status" value="1"/>
</dbReference>
<dbReference type="KEGG" id="psin:CAK95_16070"/>